<protein>
    <recommendedName>
        <fullName evidence="1">DUF4097 domain-containing protein</fullName>
    </recommendedName>
</protein>
<dbReference type="Proteomes" id="UP000194267">
    <property type="component" value="Unassembled WGS sequence"/>
</dbReference>
<evidence type="ECO:0000313" key="2">
    <source>
        <dbReference type="EMBL" id="OTA40120.1"/>
    </source>
</evidence>
<dbReference type="InterPro" id="IPR025164">
    <property type="entry name" value="Toastrack_DUF4097"/>
</dbReference>
<organism evidence="2 3">
    <name type="scientific">Symbiobacterium thermophilum</name>
    <dbReference type="NCBI Taxonomy" id="2734"/>
    <lineage>
        <taxon>Bacteria</taxon>
        <taxon>Bacillati</taxon>
        <taxon>Bacillota</taxon>
        <taxon>Clostridia</taxon>
        <taxon>Eubacteriales</taxon>
        <taxon>Symbiobacteriaceae</taxon>
        <taxon>Symbiobacterium</taxon>
    </lineage>
</organism>
<dbReference type="Gene3D" id="2.160.20.120">
    <property type="match status" value="1"/>
</dbReference>
<dbReference type="Pfam" id="PF13349">
    <property type="entry name" value="DUF4097"/>
    <property type="match status" value="1"/>
</dbReference>
<proteinExistence type="predicted"/>
<sequence>MDLAVHVTLFLPRDHAYHLEARTGNGHIRLEGITLTEGTAKTGNGRITILDVTADRLYLKSGNGSVDVEGDVADLEVSAGNGSLRVVPLGRRSERIQLKTGNGSAEIDTGRLSRTVGLFIDAHTGMGGLSVNRSDLVYELDERKLGYKHVIAHTEGYDRAEQKVDIRVRTGMGSISVE</sequence>
<gene>
    <name evidence="2" type="ORF">A6D92_23700</name>
</gene>
<comment type="caution">
    <text evidence="2">The sequence shown here is derived from an EMBL/GenBank/DDBJ whole genome shotgun (WGS) entry which is preliminary data.</text>
</comment>
<accession>A0A1Y2T0W4</accession>
<dbReference type="EMBL" id="LWLV01002774">
    <property type="protein sequence ID" value="OTA40120.1"/>
    <property type="molecule type" value="Genomic_DNA"/>
</dbReference>
<name>A0A1Y2T0W4_SYMTR</name>
<evidence type="ECO:0000259" key="1">
    <source>
        <dbReference type="Pfam" id="PF13349"/>
    </source>
</evidence>
<feature type="domain" description="DUF4097" evidence="1">
    <location>
        <begin position="7"/>
        <end position="84"/>
    </location>
</feature>
<evidence type="ECO:0000313" key="3">
    <source>
        <dbReference type="Proteomes" id="UP000194267"/>
    </source>
</evidence>
<reference evidence="3" key="1">
    <citation type="submission" date="2016-04" db="EMBL/GenBank/DDBJ databases">
        <authorList>
            <person name="Antunes L.P."/>
            <person name="Martins L.F."/>
            <person name="Pereira R.V."/>
            <person name="Thomas A.M."/>
            <person name="Barbosa D."/>
            <person name="Nascimento L."/>
            <person name="Silva G.M."/>
            <person name="Condomitti G.W."/>
            <person name="Digiampietri L.A."/>
            <person name="Lombardi K.C."/>
            <person name="Ramos P.L."/>
            <person name="Quaggio R.B."/>
            <person name="Oliveira J.C."/>
            <person name="Pascon R.C."/>
            <person name="Cruz J.B."/>
            <person name="Silva A.M."/>
            <person name="Setubal J.C."/>
        </authorList>
    </citation>
    <scope>NUCLEOTIDE SEQUENCE [LARGE SCALE GENOMIC DNA]</scope>
</reference>
<dbReference type="AlphaFoldDB" id="A0A1Y2T0W4"/>